<accession>A0A288TXZ7</accession>
<proteinExistence type="predicted"/>
<dbReference type="EMBL" id="KY549443">
    <property type="protein sequence ID" value="APZ82106.1"/>
    <property type="molecule type" value="Genomic_DNA"/>
</dbReference>
<protein>
    <submittedName>
        <fullName evidence="1">Uncharacterized protein</fullName>
    </submittedName>
</protein>
<dbReference type="Proteomes" id="UP000224269">
    <property type="component" value="Segment"/>
</dbReference>
<name>A0A288TXZ7_9CAUD</name>
<sequence>MTTLKEAYYEAYDRIIENEQNNPFIHIDEDGNFIEPIKNPFSCEGAYLLACKDVANALEAEREVGNDVSTEIKMLKWLDKLAYEYI</sequence>
<organism evidence="1 2">
    <name type="scientific">Enterococcus phage EFP01</name>
    <dbReference type="NCBI Taxonomy" id="1926594"/>
    <lineage>
        <taxon>Viruses</taxon>
        <taxon>Duplodnaviria</taxon>
        <taxon>Heunggongvirae</taxon>
        <taxon>Uroviricota</taxon>
        <taxon>Caudoviricetes</taxon>
        <taxon>Herelleviridae</taxon>
        <taxon>Brockvirinae</taxon>
        <taxon>Schiekvirus</taxon>
        <taxon>Schiekvirus EFP01</taxon>
    </lineage>
</organism>
<evidence type="ECO:0000313" key="2">
    <source>
        <dbReference type="Proteomes" id="UP000224269"/>
    </source>
</evidence>
<evidence type="ECO:0000313" key="1">
    <source>
        <dbReference type="EMBL" id="APZ82106.1"/>
    </source>
</evidence>
<keyword evidence="2" id="KW-1185">Reference proteome</keyword>
<reference evidence="2" key="1">
    <citation type="submission" date="2016-12" db="EMBL/GenBank/DDBJ databases">
        <authorList>
            <person name="Lee J.-H."/>
            <person name="Kim Y.-T."/>
            <person name="Kim J.-H."/>
            <person name="Ryu S.-R."/>
        </authorList>
    </citation>
    <scope>NUCLEOTIDE SEQUENCE [LARGE SCALE GENOMIC DNA]</scope>
</reference>
<gene>
    <name evidence="1" type="ORF">EFP01_179</name>
</gene>